<evidence type="ECO:0000313" key="6">
    <source>
        <dbReference type="Proteomes" id="UP000078555"/>
    </source>
</evidence>
<dbReference type="Proteomes" id="UP000078555">
    <property type="component" value="Unassembled WGS sequence"/>
</dbReference>
<sequence length="221" mass="25757">MRNKFGLHKLLDSKKYRLLAKTDDKNAPKITKLKEKKTGKKEGKRNDEPKNERKKEYANKIEDLPKNGKKGNSGIKQTKPKNEKDKNSPKNKANQNAQMNKLEESPLQNRMDRNIPTENNNIPSEVPKNDSFFEKHISNRLGFNPQRKSYFFMKKSCDIIRKYLSMPSFILLIVILVVIEGVINTKVLFFIGTNMIVLVYIIMKMVIYPLFWKKKNKGPTL</sequence>
<accession>A0A1A9AJB6</accession>
<organism evidence="4 5">
    <name type="scientific">Plasmodium ovale wallikeri</name>
    <dbReference type="NCBI Taxonomy" id="864142"/>
    <lineage>
        <taxon>Eukaryota</taxon>
        <taxon>Sar</taxon>
        <taxon>Alveolata</taxon>
        <taxon>Apicomplexa</taxon>
        <taxon>Aconoidasida</taxon>
        <taxon>Haemosporida</taxon>
        <taxon>Plasmodiidae</taxon>
        <taxon>Plasmodium</taxon>
        <taxon>Plasmodium (Plasmodium)</taxon>
    </lineage>
</organism>
<keyword evidence="2" id="KW-1133">Transmembrane helix</keyword>
<evidence type="ECO:0000313" key="5">
    <source>
        <dbReference type="Proteomes" id="UP000078550"/>
    </source>
</evidence>
<name>A0A1A9AJB6_PLAOA</name>
<dbReference type="Proteomes" id="UP000078550">
    <property type="component" value="Unassembled WGS sequence"/>
</dbReference>
<dbReference type="AlphaFoldDB" id="A0A1A9AJB6"/>
<keyword evidence="6" id="KW-1185">Reference proteome</keyword>
<feature type="region of interest" description="Disordered" evidence="1">
    <location>
        <begin position="1"/>
        <end position="113"/>
    </location>
</feature>
<keyword evidence="2" id="KW-0472">Membrane</keyword>
<feature type="compositionally biased region" description="Basic and acidic residues" evidence="1">
    <location>
        <begin position="40"/>
        <end position="66"/>
    </location>
</feature>
<keyword evidence="2" id="KW-0812">Transmembrane</keyword>
<dbReference type="EMBL" id="FLRD01000596">
    <property type="protein sequence ID" value="SBT55095.1"/>
    <property type="molecule type" value="Genomic_DNA"/>
</dbReference>
<protein>
    <submittedName>
        <fullName evidence="4">Uncharacterized protein</fullName>
    </submittedName>
</protein>
<reference evidence="5 6" key="1">
    <citation type="submission" date="2016-05" db="EMBL/GenBank/DDBJ databases">
        <authorList>
            <person name="Naeem Raeece"/>
        </authorList>
    </citation>
    <scope>NUCLEOTIDE SEQUENCE [LARGE SCALE GENOMIC DNA]</scope>
</reference>
<feature type="transmembrane region" description="Helical" evidence="2">
    <location>
        <begin position="189"/>
        <end position="211"/>
    </location>
</feature>
<evidence type="ECO:0000256" key="2">
    <source>
        <dbReference type="SAM" id="Phobius"/>
    </source>
</evidence>
<feature type="compositionally biased region" description="Basic and acidic residues" evidence="1">
    <location>
        <begin position="9"/>
        <end position="27"/>
    </location>
</feature>
<proteinExistence type="predicted"/>
<feature type="compositionally biased region" description="Low complexity" evidence="1">
    <location>
        <begin position="90"/>
        <end position="100"/>
    </location>
</feature>
<evidence type="ECO:0000313" key="3">
    <source>
        <dbReference type="EMBL" id="SBT55095.1"/>
    </source>
</evidence>
<reference evidence="4" key="2">
    <citation type="submission" date="2016-05" db="EMBL/GenBank/DDBJ databases">
        <authorList>
            <person name="Lavstsen T."/>
            <person name="Jespersen J.S."/>
        </authorList>
    </citation>
    <scope>NUCLEOTIDE SEQUENCE [LARGE SCALE GENOMIC DNA]</scope>
</reference>
<evidence type="ECO:0000313" key="4">
    <source>
        <dbReference type="EMBL" id="SBT56275.1"/>
    </source>
</evidence>
<gene>
    <name evidence="3" type="ORF">POVWA1_067750</name>
    <name evidence="4" type="ORF">POVWA2_072630</name>
</gene>
<feature type="transmembrane region" description="Helical" evidence="2">
    <location>
        <begin position="163"/>
        <end position="183"/>
    </location>
</feature>
<dbReference type="EMBL" id="FLRE01001327">
    <property type="protein sequence ID" value="SBT56275.1"/>
    <property type="molecule type" value="Genomic_DNA"/>
</dbReference>
<evidence type="ECO:0000256" key="1">
    <source>
        <dbReference type="SAM" id="MobiDB-lite"/>
    </source>
</evidence>